<dbReference type="GeneID" id="81474925"/>
<evidence type="ECO:0000256" key="1">
    <source>
        <dbReference type="SAM" id="Phobius"/>
    </source>
</evidence>
<reference evidence="2" key="2">
    <citation type="submission" date="2020-11" db="EMBL/GenBank/DDBJ databases">
        <title>Description of novel Gluconobacter species.</title>
        <authorList>
            <person name="Cleenwerck I."/>
            <person name="Cnockaert M."/>
            <person name="Borremans W."/>
            <person name="Wieme A.D."/>
            <person name="De Vuyst L."/>
            <person name="Vandamme P."/>
        </authorList>
    </citation>
    <scope>NUCLEOTIDE SEQUENCE</scope>
    <source>
        <strain evidence="2">R71697</strain>
    </source>
</reference>
<name>A0A149S060_GLUJA</name>
<evidence type="ECO:0000313" key="3">
    <source>
        <dbReference type="Proteomes" id="UP000661006"/>
    </source>
</evidence>
<reference evidence="2" key="1">
    <citation type="submission" date="2020-04" db="EMBL/GenBank/DDBJ databases">
        <authorList>
            <person name="Sombolestani A."/>
        </authorList>
    </citation>
    <scope>NUCLEOTIDE SEQUENCE</scope>
    <source>
        <strain evidence="2">R71697</strain>
    </source>
</reference>
<evidence type="ECO:0000313" key="2">
    <source>
        <dbReference type="EMBL" id="MBF0871071.1"/>
    </source>
</evidence>
<proteinExistence type="predicted"/>
<dbReference type="AlphaFoldDB" id="A0A149S060"/>
<sequence>MKLFTPCVDPNSSRPLGLPVMVQDGFSWRVLFFGWLGLLTYGTWISAMMAAAASILLHLLVTARWEMALIVSLHAALATFTSDIRLWEMRLNGRKIGAPIAAPSKDIALLRWADRQPSPVSPPEFPCASS</sequence>
<accession>A0A149S060</accession>
<comment type="caution">
    <text evidence="2">The sequence shown here is derived from an EMBL/GenBank/DDBJ whole genome shotgun (WGS) entry which is preliminary data.</text>
</comment>
<feature type="transmembrane region" description="Helical" evidence="1">
    <location>
        <begin position="30"/>
        <end position="61"/>
    </location>
</feature>
<dbReference type="RefSeq" id="WP_061932196.1">
    <property type="nucleotide sequence ID" value="NZ_JABCQN010000004.1"/>
</dbReference>
<organism evidence="2 3">
    <name type="scientific">Gluconobacter japonicus</name>
    <dbReference type="NCBI Taxonomy" id="376620"/>
    <lineage>
        <taxon>Bacteria</taxon>
        <taxon>Pseudomonadati</taxon>
        <taxon>Pseudomonadota</taxon>
        <taxon>Alphaproteobacteria</taxon>
        <taxon>Acetobacterales</taxon>
        <taxon>Acetobacteraceae</taxon>
        <taxon>Gluconobacter</taxon>
    </lineage>
</organism>
<dbReference type="Proteomes" id="UP000661006">
    <property type="component" value="Unassembled WGS sequence"/>
</dbReference>
<keyword evidence="1" id="KW-1133">Transmembrane helix</keyword>
<protein>
    <recommendedName>
        <fullName evidence="4">DUF2628 domain-containing protein</fullName>
    </recommendedName>
</protein>
<dbReference type="EMBL" id="JABCQN010000004">
    <property type="protein sequence ID" value="MBF0871071.1"/>
    <property type="molecule type" value="Genomic_DNA"/>
</dbReference>
<gene>
    <name evidence="2" type="ORF">HKD32_09470</name>
</gene>
<keyword evidence="1" id="KW-0812">Transmembrane</keyword>
<keyword evidence="1" id="KW-0472">Membrane</keyword>
<evidence type="ECO:0008006" key="4">
    <source>
        <dbReference type="Google" id="ProtNLM"/>
    </source>
</evidence>